<gene>
    <name evidence="12" type="ORF">UFOPK3204_00600</name>
</gene>
<dbReference type="EMBL" id="CAFABK010000018">
    <property type="protein sequence ID" value="CAB4827388.1"/>
    <property type="molecule type" value="Genomic_DNA"/>
</dbReference>
<name>A0A6J7A4B6_9ZZZZ</name>
<evidence type="ECO:0000256" key="2">
    <source>
        <dbReference type="ARBA" id="ARBA00010441"/>
    </source>
</evidence>
<evidence type="ECO:0000256" key="3">
    <source>
        <dbReference type="ARBA" id="ARBA00022516"/>
    </source>
</evidence>
<comment type="subcellular location">
    <subcellularLocation>
        <location evidence="1">Membrane</location>
        <topology evidence="1">Multi-pass membrane protein</topology>
    </subcellularLocation>
</comment>
<evidence type="ECO:0000256" key="11">
    <source>
        <dbReference type="SAM" id="Phobius"/>
    </source>
</evidence>
<sequence length="196" mass="21461">MKDNDGKLEAELSNRIWTVPNILSFIRLLGIPLFLWLVLVEQADVWAFVVLVVASASDWLDGALARALNQTSKLGALLDPLADRLYIAATIIGLALRGIIPWWLVLALALRDVMLLLLLPALRRRGMLALPVTLLGKAATFCLLWGFPALLLGSVGGGIGTFGLICGWAFSLWGTALYWWAGLDYVRRGLRLPLVT</sequence>
<keyword evidence="3" id="KW-0444">Lipid biosynthesis</keyword>
<evidence type="ECO:0000256" key="6">
    <source>
        <dbReference type="ARBA" id="ARBA00022989"/>
    </source>
</evidence>
<evidence type="ECO:0000313" key="12">
    <source>
        <dbReference type="EMBL" id="CAB4827388.1"/>
    </source>
</evidence>
<organism evidence="12">
    <name type="scientific">freshwater metagenome</name>
    <dbReference type="NCBI Taxonomy" id="449393"/>
    <lineage>
        <taxon>unclassified sequences</taxon>
        <taxon>metagenomes</taxon>
        <taxon>ecological metagenomes</taxon>
    </lineage>
</organism>
<evidence type="ECO:0000256" key="10">
    <source>
        <dbReference type="ARBA" id="ARBA00023264"/>
    </source>
</evidence>
<feature type="transmembrane region" description="Helical" evidence="11">
    <location>
        <begin position="134"/>
        <end position="153"/>
    </location>
</feature>
<feature type="transmembrane region" description="Helical" evidence="11">
    <location>
        <begin position="159"/>
        <end position="181"/>
    </location>
</feature>
<protein>
    <submittedName>
        <fullName evidence="12">Unannotated protein</fullName>
    </submittedName>
</protein>
<keyword evidence="8 11" id="KW-0472">Membrane</keyword>
<proteinExistence type="inferred from homology"/>
<dbReference type="GO" id="GO:0008444">
    <property type="term" value="F:CDP-diacylglycerol-glycerol-3-phosphate 3-phosphatidyltransferase activity"/>
    <property type="evidence" value="ECO:0007669"/>
    <property type="project" value="InterPro"/>
</dbReference>
<dbReference type="InterPro" id="IPR048254">
    <property type="entry name" value="CDP_ALCOHOL_P_TRANSF_CS"/>
</dbReference>
<keyword evidence="5 11" id="KW-0812">Transmembrane</keyword>
<evidence type="ECO:0000256" key="4">
    <source>
        <dbReference type="ARBA" id="ARBA00022679"/>
    </source>
</evidence>
<feature type="transmembrane region" description="Helical" evidence="11">
    <location>
        <begin position="76"/>
        <end position="96"/>
    </location>
</feature>
<keyword evidence="4" id="KW-0808">Transferase</keyword>
<dbReference type="InterPro" id="IPR004570">
    <property type="entry name" value="Phosphatidylglycerol_P_synth"/>
</dbReference>
<dbReference type="InterPro" id="IPR000462">
    <property type="entry name" value="CDP-OH_P_trans"/>
</dbReference>
<dbReference type="GO" id="GO:0046474">
    <property type="term" value="P:glycerophospholipid biosynthetic process"/>
    <property type="evidence" value="ECO:0007669"/>
    <property type="project" value="TreeGrafter"/>
</dbReference>
<keyword evidence="7" id="KW-0443">Lipid metabolism</keyword>
<comment type="similarity">
    <text evidence="2">Belongs to the CDP-alcohol phosphatidyltransferase class-I family.</text>
</comment>
<dbReference type="AlphaFoldDB" id="A0A6J7A4B6"/>
<reference evidence="12" key="1">
    <citation type="submission" date="2020-05" db="EMBL/GenBank/DDBJ databases">
        <authorList>
            <person name="Chiriac C."/>
            <person name="Salcher M."/>
            <person name="Ghai R."/>
            <person name="Kavagutti S V."/>
        </authorList>
    </citation>
    <scope>NUCLEOTIDE SEQUENCE</scope>
</reference>
<feature type="transmembrane region" description="Helical" evidence="11">
    <location>
        <begin position="21"/>
        <end position="39"/>
    </location>
</feature>
<evidence type="ECO:0000256" key="8">
    <source>
        <dbReference type="ARBA" id="ARBA00023136"/>
    </source>
</evidence>
<dbReference type="PANTHER" id="PTHR14269:SF62">
    <property type="entry name" value="CDP-DIACYLGLYCEROL--GLYCEROL-3-PHOSPHATE 3-PHOSPHATIDYLTRANSFERASE 1, CHLOROPLASTIC"/>
    <property type="match status" value="1"/>
</dbReference>
<dbReference type="Gene3D" id="1.20.120.1760">
    <property type="match status" value="1"/>
</dbReference>
<dbReference type="GO" id="GO:0016020">
    <property type="term" value="C:membrane"/>
    <property type="evidence" value="ECO:0007669"/>
    <property type="project" value="UniProtKB-SubCell"/>
</dbReference>
<keyword evidence="9" id="KW-0594">Phospholipid biosynthesis</keyword>
<dbReference type="InterPro" id="IPR050324">
    <property type="entry name" value="CDP-alcohol_PTase-I"/>
</dbReference>
<evidence type="ECO:0000256" key="7">
    <source>
        <dbReference type="ARBA" id="ARBA00023098"/>
    </source>
</evidence>
<accession>A0A6J7A4B6</accession>
<evidence type="ECO:0000256" key="5">
    <source>
        <dbReference type="ARBA" id="ARBA00022692"/>
    </source>
</evidence>
<dbReference type="InterPro" id="IPR043130">
    <property type="entry name" value="CDP-OH_PTrfase_TM_dom"/>
</dbReference>
<evidence type="ECO:0000256" key="1">
    <source>
        <dbReference type="ARBA" id="ARBA00004141"/>
    </source>
</evidence>
<keyword evidence="6 11" id="KW-1133">Transmembrane helix</keyword>
<keyword evidence="10" id="KW-1208">Phospholipid metabolism</keyword>
<evidence type="ECO:0000256" key="9">
    <source>
        <dbReference type="ARBA" id="ARBA00023209"/>
    </source>
</evidence>
<dbReference type="PANTHER" id="PTHR14269">
    <property type="entry name" value="CDP-DIACYLGLYCEROL--GLYCEROL-3-PHOSPHATE 3-PHOSPHATIDYLTRANSFERASE-RELATED"/>
    <property type="match status" value="1"/>
</dbReference>
<dbReference type="PIRSF" id="PIRSF000847">
    <property type="entry name" value="Phos_ph_gly_syn"/>
    <property type="match status" value="1"/>
</dbReference>
<dbReference type="PROSITE" id="PS00379">
    <property type="entry name" value="CDP_ALCOHOL_P_TRANSF"/>
    <property type="match status" value="1"/>
</dbReference>
<dbReference type="Pfam" id="PF01066">
    <property type="entry name" value="CDP-OH_P_transf"/>
    <property type="match status" value="1"/>
</dbReference>